<dbReference type="CDD" id="cd00544">
    <property type="entry name" value="CobU"/>
    <property type="match status" value="1"/>
</dbReference>
<dbReference type="PANTHER" id="PTHR34848:SF1">
    <property type="entry name" value="BIFUNCTIONAL ADENOSYLCOBALAMIN BIOSYNTHESIS PROTEIN COBU"/>
    <property type="match status" value="1"/>
</dbReference>
<evidence type="ECO:0000313" key="17">
    <source>
        <dbReference type="EMBL" id="GLI94622.1"/>
    </source>
</evidence>
<evidence type="ECO:0000256" key="13">
    <source>
        <dbReference type="ARBA" id="ARBA00023134"/>
    </source>
</evidence>
<comment type="catalytic activity">
    <reaction evidence="1 14">
        <text>adenosylcob(III)inamide + ATP = adenosylcob(III)inamide phosphate + ADP + H(+)</text>
        <dbReference type="Rhea" id="RHEA:15769"/>
        <dbReference type="ChEBI" id="CHEBI:2480"/>
        <dbReference type="ChEBI" id="CHEBI:15378"/>
        <dbReference type="ChEBI" id="CHEBI:30616"/>
        <dbReference type="ChEBI" id="CHEBI:58502"/>
        <dbReference type="ChEBI" id="CHEBI:456216"/>
        <dbReference type="EC" id="2.7.1.156"/>
    </reaction>
</comment>
<comment type="function">
    <text evidence="4 14">Catalyzes ATP-dependent phosphorylation of adenosylcobinamide and addition of GMP to adenosylcobinamide phosphate.</text>
</comment>
<dbReference type="AlphaFoldDB" id="A0A9W6GX36"/>
<evidence type="ECO:0000256" key="11">
    <source>
        <dbReference type="ARBA" id="ARBA00022777"/>
    </source>
</evidence>
<keyword evidence="11 14" id="KW-0418">Kinase</keyword>
<dbReference type="EC" id="2.7.1.156" evidence="14"/>
<evidence type="ECO:0000256" key="9">
    <source>
        <dbReference type="ARBA" id="ARBA00022679"/>
    </source>
</evidence>
<evidence type="ECO:0000256" key="7">
    <source>
        <dbReference type="ARBA" id="ARBA00007490"/>
    </source>
</evidence>
<dbReference type="EMBL" id="BSEC01000001">
    <property type="protein sequence ID" value="GLI94622.1"/>
    <property type="molecule type" value="Genomic_DNA"/>
</dbReference>
<feature type="binding site" evidence="16">
    <location>
        <position position="89"/>
    </location>
    <ligand>
        <name>GTP</name>
        <dbReference type="ChEBI" id="CHEBI:37565"/>
    </ligand>
</feature>
<dbReference type="InterPro" id="IPR003203">
    <property type="entry name" value="CobU/CobP"/>
</dbReference>
<comment type="pathway">
    <text evidence="5 14">Cofactor biosynthesis; adenosylcobalamin biosynthesis; adenosylcobalamin from cob(II)yrinate a,c-diamide: step 6/7.</text>
</comment>
<gene>
    <name evidence="17" type="ORF">LMG27198_36140</name>
</gene>
<dbReference type="PIRSF" id="PIRSF006135">
    <property type="entry name" value="CobU"/>
    <property type="match status" value="1"/>
</dbReference>
<evidence type="ECO:0000256" key="1">
    <source>
        <dbReference type="ARBA" id="ARBA00000312"/>
    </source>
</evidence>
<evidence type="ECO:0000313" key="18">
    <source>
        <dbReference type="Proteomes" id="UP001144323"/>
    </source>
</evidence>
<keyword evidence="13 14" id="KW-0342">GTP-binding</keyword>
<evidence type="ECO:0000256" key="3">
    <source>
        <dbReference type="ARBA" id="ARBA00001522"/>
    </source>
</evidence>
<evidence type="ECO:0000256" key="12">
    <source>
        <dbReference type="ARBA" id="ARBA00022840"/>
    </source>
</evidence>
<proteinExistence type="inferred from homology"/>
<comment type="catalytic activity">
    <reaction evidence="2 14">
        <text>adenosylcob(III)inamide phosphate + GTP + H(+) = adenosylcob(III)inamide-GDP + diphosphate</text>
        <dbReference type="Rhea" id="RHEA:22712"/>
        <dbReference type="ChEBI" id="CHEBI:15378"/>
        <dbReference type="ChEBI" id="CHEBI:33019"/>
        <dbReference type="ChEBI" id="CHEBI:37565"/>
        <dbReference type="ChEBI" id="CHEBI:58502"/>
        <dbReference type="ChEBI" id="CHEBI:60487"/>
        <dbReference type="EC" id="2.7.7.62"/>
    </reaction>
</comment>
<reference evidence="17" key="1">
    <citation type="journal article" date="2023" name="Int. J. Syst. Evol. Microbiol.">
        <title>Methylocystis iwaonis sp. nov., a type II methane-oxidizing bacterium from surface soil of a rice paddy field in Japan, and emended description of the genus Methylocystis (ex Whittenbury et al. 1970) Bowman et al. 1993.</title>
        <authorList>
            <person name="Kaise H."/>
            <person name="Sawadogo J.B."/>
            <person name="Alam M.S."/>
            <person name="Ueno C."/>
            <person name="Dianou D."/>
            <person name="Shinjo R."/>
            <person name="Asakawa S."/>
        </authorList>
    </citation>
    <scope>NUCLEOTIDE SEQUENCE</scope>
    <source>
        <strain evidence="17">LMG27198</strain>
    </source>
</reference>
<comment type="caution">
    <text evidence="17">The sequence shown here is derived from an EMBL/GenBank/DDBJ whole genome shotgun (WGS) entry which is preliminary data.</text>
</comment>
<comment type="similarity">
    <text evidence="7 14">Belongs to the CobU/CobP family.</text>
</comment>
<evidence type="ECO:0000256" key="6">
    <source>
        <dbReference type="ARBA" id="ARBA00005159"/>
    </source>
</evidence>
<evidence type="ECO:0000256" key="4">
    <source>
        <dbReference type="ARBA" id="ARBA00003889"/>
    </source>
</evidence>
<dbReference type="EC" id="2.7.7.62" evidence="14"/>
<dbReference type="GO" id="GO:0005525">
    <property type="term" value="F:GTP binding"/>
    <property type="evidence" value="ECO:0007669"/>
    <property type="project" value="UniProtKB-UniRule"/>
</dbReference>
<feature type="binding site" evidence="16">
    <location>
        <begin position="40"/>
        <end position="42"/>
    </location>
    <ligand>
        <name>GTP</name>
        <dbReference type="ChEBI" id="CHEBI:37565"/>
    </ligand>
</feature>
<evidence type="ECO:0000256" key="8">
    <source>
        <dbReference type="ARBA" id="ARBA00022573"/>
    </source>
</evidence>
<dbReference type="GO" id="GO:0009236">
    <property type="term" value="P:cobalamin biosynthetic process"/>
    <property type="evidence" value="ECO:0007669"/>
    <property type="project" value="UniProtKB-UniRule"/>
</dbReference>
<evidence type="ECO:0000256" key="15">
    <source>
        <dbReference type="PIRSR" id="PIRSR006135-1"/>
    </source>
</evidence>
<evidence type="ECO:0000256" key="14">
    <source>
        <dbReference type="PIRNR" id="PIRNR006135"/>
    </source>
</evidence>
<name>A0A9W6GX36_9HYPH</name>
<feature type="binding site" evidence="16">
    <location>
        <position position="68"/>
    </location>
    <ligand>
        <name>GTP</name>
        <dbReference type="ChEBI" id="CHEBI:37565"/>
    </ligand>
</feature>
<protein>
    <recommendedName>
        <fullName evidence="14">Bifunctional adenosylcobalamin biosynthesis protein</fullName>
        <ecNumber evidence="14">2.7.1.156</ecNumber>
        <ecNumber evidence="14">2.7.7.62</ecNumber>
    </recommendedName>
</protein>
<evidence type="ECO:0000256" key="5">
    <source>
        <dbReference type="ARBA" id="ARBA00004692"/>
    </source>
</evidence>
<sequence length="174" mass="18720">MSGMAENPHLAFILGGARSGKSAYAEGLVMAHAPPWTYIATAQPFDDEMQARIDLHLTRRGADWRTIEAPQELPQAIADAPQHAPLLIDCLGIWLSNRMFAEADLVADRAALISSLVARQAPTVVVSPEVGLSIVPENALARQFRDAAGLMHQEVARIAVHVALVVAGYPVKVK</sequence>
<feature type="active site" description="GMP-histidine intermediate" evidence="15">
    <location>
        <position position="56"/>
    </location>
</feature>
<comment type="pathway">
    <text evidence="6 14">Cofactor biosynthesis; adenosylcobalamin biosynthesis; adenosylcobalamin from cob(II)yrinate a,c-diamide: step 5/7.</text>
</comment>
<keyword evidence="9 14" id="KW-0808">Transferase</keyword>
<dbReference type="PANTHER" id="PTHR34848">
    <property type="match status" value="1"/>
</dbReference>
<dbReference type="GO" id="GO:0008820">
    <property type="term" value="F:cobinamide phosphate guanylyltransferase activity"/>
    <property type="evidence" value="ECO:0007669"/>
    <property type="project" value="UniProtKB-UniRule"/>
</dbReference>
<feature type="binding site" evidence="16">
    <location>
        <begin position="15"/>
        <end position="22"/>
    </location>
    <ligand>
        <name>GTP</name>
        <dbReference type="ChEBI" id="CHEBI:37565"/>
    </ligand>
</feature>
<accession>A0A9W6GX36</accession>
<dbReference type="Pfam" id="PF02283">
    <property type="entry name" value="CobU"/>
    <property type="match status" value="1"/>
</dbReference>
<organism evidence="17 18">
    <name type="scientific">Methylocystis echinoides</name>
    <dbReference type="NCBI Taxonomy" id="29468"/>
    <lineage>
        <taxon>Bacteria</taxon>
        <taxon>Pseudomonadati</taxon>
        <taxon>Pseudomonadota</taxon>
        <taxon>Alphaproteobacteria</taxon>
        <taxon>Hyphomicrobiales</taxon>
        <taxon>Methylocystaceae</taxon>
        <taxon>Methylocystis</taxon>
    </lineage>
</organism>
<keyword evidence="12 14" id="KW-0067">ATP-binding</keyword>
<evidence type="ECO:0000256" key="2">
    <source>
        <dbReference type="ARBA" id="ARBA00000711"/>
    </source>
</evidence>
<dbReference type="Gene3D" id="3.40.50.300">
    <property type="entry name" value="P-loop containing nucleotide triphosphate hydrolases"/>
    <property type="match status" value="1"/>
</dbReference>
<dbReference type="NCBIfam" id="NF004469">
    <property type="entry name" value="PRK05800.1"/>
    <property type="match status" value="1"/>
</dbReference>
<dbReference type="Proteomes" id="UP001144323">
    <property type="component" value="Unassembled WGS sequence"/>
</dbReference>
<keyword evidence="18" id="KW-1185">Reference proteome</keyword>
<dbReference type="InterPro" id="IPR027417">
    <property type="entry name" value="P-loop_NTPase"/>
</dbReference>
<comment type="catalytic activity">
    <reaction evidence="3">
        <text>adenosylcob(III)inamide + GTP = adenosylcob(III)inamide phosphate + GDP + H(+)</text>
        <dbReference type="Rhea" id="RHEA:15765"/>
        <dbReference type="ChEBI" id="CHEBI:2480"/>
        <dbReference type="ChEBI" id="CHEBI:15378"/>
        <dbReference type="ChEBI" id="CHEBI:37565"/>
        <dbReference type="ChEBI" id="CHEBI:58189"/>
        <dbReference type="ChEBI" id="CHEBI:58502"/>
        <dbReference type="EC" id="2.7.1.156"/>
    </reaction>
</comment>
<dbReference type="GO" id="GO:0005524">
    <property type="term" value="F:ATP binding"/>
    <property type="evidence" value="ECO:0007669"/>
    <property type="project" value="UniProtKB-UniRule"/>
</dbReference>
<keyword evidence="8 14" id="KW-0169">Cobalamin biosynthesis</keyword>
<dbReference type="SUPFAM" id="SSF52540">
    <property type="entry name" value="P-loop containing nucleoside triphosphate hydrolases"/>
    <property type="match status" value="1"/>
</dbReference>
<keyword evidence="10 14" id="KW-0547">Nucleotide-binding</keyword>
<dbReference type="GO" id="GO:0043752">
    <property type="term" value="F:adenosylcobinamide kinase activity"/>
    <property type="evidence" value="ECO:0007669"/>
    <property type="project" value="UniProtKB-EC"/>
</dbReference>
<evidence type="ECO:0000256" key="16">
    <source>
        <dbReference type="PIRSR" id="PIRSR006135-2"/>
    </source>
</evidence>
<evidence type="ECO:0000256" key="10">
    <source>
        <dbReference type="ARBA" id="ARBA00022741"/>
    </source>
</evidence>